<name>A0A507E0S7_9FUNG</name>
<dbReference type="PANTHER" id="PTHR10887:SF495">
    <property type="entry name" value="HELICASE SENATAXIN ISOFORM X1-RELATED"/>
    <property type="match status" value="1"/>
</dbReference>
<dbReference type="Pfam" id="PF13086">
    <property type="entry name" value="AAA_11"/>
    <property type="match status" value="1"/>
</dbReference>
<feature type="region of interest" description="Disordered" evidence="8">
    <location>
        <begin position="850"/>
        <end position="873"/>
    </location>
</feature>
<comment type="caution">
    <text evidence="10">The sequence shown here is derived from an EMBL/GenBank/DDBJ whole genome shotgun (WGS) entry which is preliminary data.</text>
</comment>
<protein>
    <recommendedName>
        <fullName evidence="9">UvrD-like helicase ATP-binding domain-containing protein</fullName>
    </recommendedName>
</protein>
<dbReference type="GO" id="GO:0005524">
    <property type="term" value="F:ATP binding"/>
    <property type="evidence" value="ECO:0007669"/>
    <property type="project" value="UniProtKB-UniRule"/>
</dbReference>
<evidence type="ECO:0000256" key="3">
    <source>
        <dbReference type="ARBA" id="ARBA00022801"/>
    </source>
</evidence>
<keyword evidence="5 6" id="KW-0067">ATP-binding</keyword>
<evidence type="ECO:0000256" key="8">
    <source>
        <dbReference type="SAM" id="MobiDB-lite"/>
    </source>
</evidence>
<dbReference type="Pfam" id="PF13087">
    <property type="entry name" value="AAA_12"/>
    <property type="match status" value="1"/>
</dbReference>
<keyword evidence="2 6" id="KW-0547">Nucleotide-binding</keyword>
<evidence type="ECO:0000256" key="1">
    <source>
        <dbReference type="ARBA" id="ARBA00007913"/>
    </source>
</evidence>
<comment type="similarity">
    <text evidence="1">Belongs to the DNA2/NAM7 helicase family.</text>
</comment>
<dbReference type="Pfam" id="PF12726">
    <property type="entry name" value="SEN1_N"/>
    <property type="match status" value="1"/>
</dbReference>
<dbReference type="GO" id="GO:0006369">
    <property type="term" value="P:termination of RNA polymerase II transcription"/>
    <property type="evidence" value="ECO:0007669"/>
    <property type="project" value="TreeGrafter"/>
</dbReference>
<dbReference type="InterPro" id="IPR024481">
    <property type="entry name" value="Helicase_Sen1_N"/>
</dbReference>
<evidence type="ECO:0000256" key="7">
    <source>
        <dbReference type="SAM" id="Coils"/>
    </source>
</evidence>
<feature type="region of interest" description="Disordered" evidence="8">
    <location>
        <begin position="1605"/>
        <end position="1667"/>
    </location>
</feature>
<dbReference type="GO" id="GO:0004386">
    <property type="term" value="F:helicase activity"/>
    <property type="evidence" value="ECO:0007669"/>
    <property type="project" value="UniProtKB-UniRule"/>
</dbReference>
<proteinExistence type="inferred from homology"/>
<dbReference type="InterPro" id="IPR047187">
    <property type="entry name" value="SF1_C_Upf1"/>
</dbReference>
<dbReference type="InterPro" id="IPR045055">
    <property type="entry name" value="DNA2/NAM7-like"/>
</dbReference>
<feature type="compositionally biased region" description="Low complexity" evidence="8">
    <location>
        <begin position="1627"/>
        <end position="1640"/>
    </location>
</feature>
<dbReference type="InterPro" id="IPR041677">
    <property type="entry name" value="DNA2/NAM7_AAA_11"/>
</dbReference>
<gene>
    <name evidence="10" type="ORF">PhCBS80983_g03706</name>
</gene>
<dbReference type="InterPro" id="IPR041679">
    <property type="entry name" value="DNA2/NAM7-like_C"/>
</dbReference>
<feature type="domain" description="UvrD-like helicase ATP-binding" evidence="9">
    <location>
        <begin position="1097"/>
        <end position="1406"/>
    </location>
</feature>
<dbReference type="PROSITE" id="PS51198">
    <property type="entry name" value="UVRD_HELICASE_ATP_BIND"/>
    <property type="match status" value="1"/>
</dbReference>
<dbReference type="Proteomes" id="UP000318582">
    <property type="component" value="Unassembled WGS sequence"/>
</dbReference>
<evidence type="ECO:0000256" key="4">
    <source>
        <dbReference type="ARBA" id="ARBA00022806"/>
    </source>
</evidence>
<dbReference type="STRING" id="109895.A0A507E0S7"/>
<dbReference type="PANTHER" id="PTHR10887">
    <property type="entry name" value="DNA2/NAM7 HELICASE FAMILY"/>
    <property type="match status" value="1"/>
</dbReference>
<evidence type="ECO:0000256" key="5">
    <source>
        <dbReference type="ARBA" id="ARBA00022840"/>
    </source>
</evidence>
<keyword evidence="3 6" id="KW-0378">Hydrolase</keyword>
<dbReference type="CDD" id="cd18042">
    <property type="entry name" value="DEXXQc_SETX"/>
    <property type="match status" value="1"/>
</dbReference>
<feature type="coiled-coil region" evidence="7">
    <location>
        <begin position="1222"/>
        <end position="1253"/>
    </location>
</feature>
<evidence type="ECO:0000313" key="10">
    <source>
        <dbReference type="EMBL" id="TPX57663.1"/>
    </source>
</evidence>
<dbReference type="SUPFAM" id="SSF52540">
    <property type="entry name" value="P-loop containing nucleoside triphosphate hydrolases"/>
    <property type="match status" value="1"/>
</dbReference>
<evidence type="ECO:0000313" key="11">
    <source>
        <dbReference type="Proteomes" id="UP000318582"/>
    </source>
</evidence>
<dbReference type="GO" id="GO:0001147">
    <property type="term" value="F:transcription termination site sequence-specific DNA binding"/>
    <property type="evidence" value="ECO:0007669"/>
    <property type="project" value="TreeGrafter"/>
</dbReference>
<feature type="binding site" evidence="6">
    <location>
        <begin position="1118"/>
        <end position="1125"/>
    </location>
    <ligand>
        <name>ATP</name>
        <dbReference type="ChEBI" id="CHEBI:30616"/>
    </ligand>
</feature>
<accession>A0A507E0S7</accession>
<dbReference type="FunFam" id="3.40.50.300:FF:000326">
    <property type="entry name" value="P-loop containing nucleoside triphosphate hydrolase"/>
    <property type="match status" value="1"/>
</dbReference>
<dbReference type="GO" id="GO:0016787">
    <property type="term" value="F:hydrolase activity"/>
    <property type="evidence" value="ECO:0007669"/>
    <property type="project" value="UniProtKB-UniRule"/>
</dbReference>
<dbReference type="Pfam" id="PF23576">
    <property type="entry name" value="SEN1_barrel"/>
    <property type="match status" value="1"/>
</dbReference>
<dbReference type="Gene3D" id="3.40.50.300">
    <property type="entry name" value="P-loop containing nucleotide triphosphate hydrolases"/>
    <property type="match status" value="2"/>
</dbReference>
<dbReference type="EMBL" id="QEAQ01000049">
    <property type="protein sequence ID" value="TPX57663.1"/>
    <property type="molecule type" value="Genomic_DNA"/>
</dbReference>
<organism evidence="10 11">
    <name type="scientific">Powellomyces hirtus</name>
    <dbReference type="NCBI Taxonomy" id="109895"/>
    <lineage>
        <taxon>Eukaryota</taxon>
        <taxon>Fungi</taxon>
        <taxon>Fungi incertae sedis</taxon>
        <taxon>Chytridiomycota</taxon>
        <taxon>Chytridiomycota incertae sedis</taxon>
        <taxon>Chytridiomycetes</taxon>
        <taxon>Spizellomycetales</taxon>
        <taxon>Powellomycetaceae</taxon>
        <taxon>Powellomyces</taxon>
    </lineage>
</organism>
<dbReference type="GO" id="GO:0005694">
    <property type="term" value="C:chromosome"/>
    <property type="evidence" value="ECO:0007669"/>
    <property type="project" value="UniProtKB-ARBA"/>
</dbReference>
<reference evidence="10 11" key="1">
    <citation type="journal article" date="2019" name="Sci. Rep.">
        <title>Comparative genomics of chytrid fungi reveal insights into the obligate biotrophic and pathogenic lifestyle of Synchytrium endobioticum.</title>
        <authorList>
            <person name="van de Vossenberg B.T.L.H."/>
            <person name="Warris S."/>
            <person name="Nguyen H.D.T."/>
            <person name="van Gent-Pelzer M.P.E."/>
            <person name="Joly D.L."/>
            <person name="van de Geest H.C."/>
            <person name="Bonants P.J.M."/>
            <person name="Smith D.S."/>
            <person name="Levesque C.A."/>
            <person name="van der Lee T.A.J."/>
        </authorList>
    </citation>
    <scope>NUCLEOTIDE SEQUENCE [LARGE SCALE GENOMIC DNA]</scope>
    <source>
        <strain evidence="10 11">CBS 809.83</strain>
    </source>
</reference>
<evidence type="ECO:0000256" key="2">
    <source>
        <dbReference type="ARBA" id="ARBA00022741"/>
    </source>
</evidence>
<evidence type="ECO:0000259" key="9">
    <source>
        <dbReference type="PROSITE" id="PS51198"/>
    </source>
</evidence>
<sequence>MNPPEVVTATEVLQAHKRHVDNPSDHDLRDAFLLNACRFFLHSRNDSCILHNEETPSISIELLSIFALRDLDEAPIKTVLDKLGNQLTHCYDCQDAFAWAKRDFKERYRDTYDEEVLRSFFDAIHVWKVGRQKIVLGGFLEKYNAVENMTAPVFKKLRNKVTCTLGDIWRFPETLQDRELDQMWVDVLHIINAGTFSSPLKLDNEVVDAGGVLAVGHADKEIRRWSRTALRTAGAPMVLETAENYETSMGILTQYFKMLSDPKEDRLLVFNYTTDATEVWRAIVAICFTFTSPSFQTIMLAEKHVNVQLCKMVIERLGKAEEDFWDIIWLFGTLLHERVDMTRFLDTNDKRTTILKTIVSHPIFQSGISDDTFVRERSFSISWLHKFVMASSFFDPMEHPADDVLKIALKESENWCQTAVAIFDGSTFHFARRRFTGQTVLISYGLACHFVERLLTKGDTKTHSLEDLVGLVRVVFESDPSIECMKLGHRCLKFISESLCKAVAEDPLNLKSWFSSFTCVDGALEVAFRWSQVGDKVLVTAFIEDTLSVAELALELLATKSDLIEPAHGQALQTALHRIVKCFMCNDAKVQSMAYNVTRELVRILLKANVGVDPAVSLRLIRLAKGEQRSMLSATQKTTMLTWIPEYRKDVKKEPPPVVHEIHEISEGAVKVSDEEFEVIEPGNKMEATRVSASSSRPKSLEFFSISKQTEAPKKSQSSLDKFVSRDESDLRSVWERLANDANSGSLDKKFGKTSASYAIGKKSLQPTIPKKGTGSKLKQLRDELASELGKTKPDFKPSKQAVVPLARQMPHIPYQGPGDSGMTIVPRGSGMPSVFAPSERATSTIMIDSKGLPIKPTGPPKRGVPIRAPGDTRPAPLRSISSLYEQVLSWNTDLEGDRPPNFPFELRSIPNSFQNGDREYAMTFEPLLILECWEQLQKAKEELNSEDNLITKLTGVAMVDAFHDITITAAGKDVRLRGWSENDVLRMIQMGPPNQETNKSFLCKVNSVIYKGDEAVVQARMFVGSNTSLIPILRTNSKWRSIRTYSLTTAIREYSSICTLPSLSLRNDILQPAKTPRTQPKKTEISMMMDRYGLNQPQAAAISAALTQNAGFTLIQGPPGTGKTKTILGLISAFLSQHTIIKVPGEEKRPKSNRLLCCAPSNAAIDEIVRRVKIGISGPSGTFIPKIVRIGAGEAIHSSVRDVTLDSLLEKMLEESGTLEVEDKQDEIRRAMNALKDEREQLRAHENDADIDAAKAEEINSQIAVVSKKLAAMHEKLTKERQERSTAALARDKYKRQLKRKLLMEADVILTTLSGAGSDVLGDLPDLTFPTVIVDEAAQSVELSTIIPLRYGAKKCVLVGDPQQLPPTVLSQVGQGHRYEQSLFQRIMNNSPDVTHLLSISYRMHPQISSYVSRAFYGGKLQDAPGMSDISKAPWHSDPLYPPYQLVDMHSGREQTGRGHSYYNLDEARLCADLVETLCLRYPKYNFVGKIGVITFYKKQVREIKNALIRRGWSREVLQNLDVNTVDGFQGQEKEIIILSCVRANRQVGFISDVRRMNVAMSRAKYSLIVLGNVDTLQTHRVWRHLVDDAFDRRMVVRSSDSMFKLRSGAGPPPANLSTPTRMLESSDVSTDSSDDAPSVGTSGSKRKHKNGAPQGNGKRSKASPN</sequence>
<keyword evidence="7" id="KW-0175">Coiled coil</keyword>
<dbReference type="GO" id="GO:0016604">
    <property type="term" value="C:nuclear body"/>
    <property type="evidence" value="ECO:0007669"/>
    <property type="project" value="TreeGrafter"/>
</dbReference>
<dbReference type="InterPro" id="IPR014016">
    <property type="entry name" value="UvrD-like_ATP-bd"/>
</dbReference>
<keyword evidence="11" id="KW-1185">Reference proteome</keyword>
<dbReference type="InterPro" id="IPR056474">
    <property type="entry name" value="SEN1_barrel"/>
</dbReference>
<keyword evidence="4 6" id="KW-0347">Helicase</keyword>
<dbReference type="CDD" id="cd18808">
    <property type="entry name" value="SF1_C_Upf1"/>
    <property type="match status" value="1"/>
</dbReference>
<dbReference type="InterPro" id="IPR027417">
    <property type="entry name" value="P-loop_NTPase"/>
</dbReference>
<evidence type="ECO:0000256" key="6">
    <source>
        <dbReference type="PROSITE-ProRule" id="PRU00560"/>
    </source>
</evidence>